<evidence type="ECO:0000313" key="3">
    <source>
        <dbReference type="Proteomes" id="UP000464178"/>
    </source>
</evidence>
<gene>
    <name evidence="2" type="ORF">SOIL9_26480</name>
</gene>
<dbReference type="AlphaFoldDB" id="A0A6P2D3J6"/>
<reference evidence="2 3" key="1">
    <citation type="submission" date="2019-05" db="EMBL/GenBank/DDBJ databases">
        <authorList>
            <consortium name="Science for Life Laboratories"/>
        </authorList>
    </citation>
    <scope>NUCLEOTIDE SEQUENCE [LARGE SCALE GENOMIC DNA]</scope>
    <source>
        <strain evidence="2">Soil9</strain>
    </source>
</reference>
<dbReference type="Pfam" id="PF12728">
    <property type="entry name" value="HTH_17"/>
    <property type="match status" value="1"/>
</dbReference>
<evidence type="ECO:0000259" key="1">
    <source>
        <dbReference type="Pfam" id="PF12728"/>
    </source>
</evidence>
<dbReference type="Proteomes" id="UP000464178">
    <property type="component" value="Chromosome"/>
</dbReference>
<dbReference type="KEGG" id="gms:SOIL9_26480"/>
<organism evidence="2 3">
    <name type="scientific">Gemmata massiliana</name>
    <dbReference type="NCBI Taxonomy" id="1210884"/>
    <lineage>
        <taxon>Bacteria</taxon>
        <taxon>Pseudomonadati</taxon>
        <taxon>Planctomycetota</taxon>
        <taxon>Planctomycetia</taxon>
        <taxon>Gemmatales</taxon>
        <taxon>Gemmataceae</taxon>
        <taxon>Gemmata</taxon>
    </lineage>
</organism>
<dbReference type="InterPro" id="IPR041657">
    <property type="entry name" value="HTH_17"/>
</dbReference>
<proteinExistence type="predicted"/>
<protein>
    <submittedName>
        <fullName evidence="2">: HTH_17</fullName>
    </submittedName>
</protein>
<evidence type="ECO:0000313" key="2">
    <source>
        <dbReference type="EMBL" id="VTR95066.1"/>
    </source>
</evidence>
<keyword evidence="3" id="KW-1185">Reference proteome</keyword>
<name>A0A6P2D3J6_9BACT</name>
<accession>A0A6P2D3J6</accession>
<sequence length="80" mass="9125">MLTVSDLAKKYGVGEATVLTWITRDELRATNVPRSARSKRPRWRISQAVLEAFEAARTPTPVEPVARRTKPQRGVIKFYK</sequence>
<feature type="domain" description="Helix-turn-helix" evidence="1">
    <location>
        <begin position="1"/>
        <end position="56"/>
    </location>
</feature>
<dbReference type="RefSeq" id="WP_162669532.1">
    <property type="nucleotide sequence ID" value="NZ_LR593886.1"/>
</dbReference>
<dbReference type="EMBL" id="LR593886">
    <property type="protein sequence ID" value="VTR95066.1"/>
    <property type="molecule type" value="Genomic_DNA"/>
</dbReference>